<dbReference type="EMBL" id="ML975149">
    <property type="protein sequence ID" value="KAF1816955.1"/>
    <property type="molecule type" value="Genomic_DNA"/>
</dbReference>
<evidence type="ECO:0000313" key="2">
    <source>
        <dbReference type="Proteomes" id="UP000504638"/>
    </source>
</evidence>
<protein>
    <submittedName>
        <fullName evidence="1 3">Uncharacterized protein</fullName>
    </submittedName>
</protein>
<evidence type="ECO:0000313" key="3">
    <source>
        <dbReference type="RefSeq" id="XP_033538586.1"/>
    </source>
</evidence>
<accession>A0A6G1GFS6</accession>
<dbReference type="GeneID" id="54422747"/>
<evidence type="ECO:0000313" key="1">
    <source>
        <dbReference type="EMBL" id="KAF1816955.1"/>
    </source>
</evidence>
<keyword evidence="2" id="KW-1185">Reference proteome</keyword>
<organism evidence="1">
    <name type="scientific">Eremomyces bilateralis CBS 781.70</name>
    <dbReference type="NCBI Taxonomy" id="1392243"/>
    <lineage>
        <taxon>Eukaryota</taxon>
        <taxon>Fungi</taxon>
        <taxon>Dikarya</taxon>
        <taxon>Ascomycota</taxon>
        <taxon>Pezizomycotina</taxon>
        <taxon>Dothideomycetes</taxon>
        <taxon>Dothideomycetes incertae sedis</taxon>
        <taxon>Eremomycetales</taxon>
        <taxon>Eremomycetaceae</taxon>
        <taxon>Eremomyces</taxon>
    </lineage>
</organism>
<dbReference type="RefSeq" id="XP_033538586.1">
    <property type="nucleotide sequence ID" value="XM_033682177.1"/>
</dbReference>
<sequence length="132" mass="14785">MRRIWEANQPRRGWKRSVTSVSKSKNLCALQGPSLSVTNNGWRRLSERASASARSHVIDLLALFHALFHASLCVFPIPTDLDPGEMSDPTPLFFELNLQSLCRGCSTRGCRVDTRSNSRCFVIEPDIISPNL</sequence>
<dbReference type="Proteomes" id="UP000504638">
    <property type="component" value="Unplaced"/>
</dbReference>
<name>A0A6G1GFS6_9PEZI</name>
<gene>
    <name evidence="1 3" type="ORF">P152DRAFT_4921</name>
</gene>
<reference evidence="3" key="2">
    <citation type="submission" date="2020-04" db="EMBL/GenBank/DDBJ databases">
        <authorList>
            <consortium name="NCBI Genome Project"/>
        </authorList>
    </citation>
    <scope>NUCLEOTIDE SEQUENCE</scope>
    <source>
        <strain evidence="3">CBS 781.70</strain>
    </source>
</reference>
<dbReference type="AlphaFoldDB" id="A0A6G1GFS6"/>
<reference evidence="3" key="3">
    <citation type="submission" date="2025-04" db="UniProtKB">
        <authorList>
            <consortium name="RefSeq"/>
        </authorList>
    </citation>
    <scope>IDENTIFICATION</scope>
    <source>
        <strain evidence="3">CBS 781.70</strain>
    </source>
</reference>
<reference evidence="1 3" key="1">
    <citation type="submission" date="2020-01" db="EMBL/GenBank/DDBJ databases">
        <authorList>
            <consortium name="DOE Joint Genome Institute"/>
            <person name="Haridas S."/>
            <person name="Albert R."/>
            <person name="Binder M."/>
            <person name="Bloem J."/>
            <person name="Labutti K."/>
            <person name="Salamov A."/>
            <person name="Andreopoulos B."/>
            <person name="Baker S.E."/>
            <person name="Barry K."/>
            <person name="Bills G."/>
            <person name="Bluhm B.H."/>
            <person name="Cannon C."/>
            <person name="Castanera R."/>
            <person name="Culley D.E."/>
            <person name="Daum C."/>
            <person name="Ezra D."/>
            <person name="Gonzalez J.B."/>
            <person name="Henrissat B."/>
            <person name="Kuo A."/>
            <person name="Liang C."/>
            <person name="Lipzen A."/>
            <person name="Lutzoni F."/>
            <person name="Magnuson J."/>
            <person name="Mondo S."/>
            <person name="Nolan M."/>
            <person name="Ohm R."/>
            <person name="Pangilinan J."/>
            <person name="Park H.-J."/>
            <person name="Ramirez L."/>
            <person name="Alfaro M."/>
            <person name="Sun H."/>
            <person name="Tritt A."/>
            <person name="Yoshinaga Y."/>
            <person name="Zwiers L.-H."/>
            <person name="Turgeon B.G."/>
            <person name="Goodwin S.B."/>
            <person name="Spatafora J.W."/>
            <person name="Crous P.W."/>
            <person name="Grigoriev I.V."/>
        </authorList>
    </citation>
    <scope>NUCLEOTIDE SEQUENCE</scope>
    <source>
        <strain evidence="1 3">CBS 781.70</strain>
    </source>
</reference>
<proteinExistence type="predicted"/>